<dbReference type="Gene3D" id="2.60.40.1120">
    <property type="entry name" value="Carboxypeptidase-like, regulatory domain"/>
    <property type="match status" value="2"/>
</dbReference>
<dbReference type="InterPro" id="IPR013784">
    <property type="entry name" value="Carb-bd-like_fold"/>
</dbReference>
<evidence type="ECO:0000259" key="2">
    <source>
        <dbReference type="Pfam" id="PF08308"/>
    </source>
</evidence>
<dbReference type="AlphaFoldDB" id="E1RDD4"/>
<keyword evidence="1" id="KW-0472">Membrane</keyword>
<dbReference type="PANTHER" id="PTHR36194">
    <property type="entry name" value="S-LAYER-LIKE PROTEIN"/>
    <property type="match status" value="1"/>
</dbReference>
<dbReference type="InterPro" id="IPR013229">
    <property type="entry name" value="PEGA"/>
</dbReference>
<organism evidence="3 4">
    <name type="scientific">Methanolacinia petrolearia (strain DSM 11571 / OCM 486 / SEBR 4847)</name>
    <name type="common">Methanoplanus petrolearius</name>
    <dbReference type="NCBI Taxonomy" id="679926"/>
    <lineage>
        <taxon>Archaea</taxon>
        <taxon>Methanobacteriati</taxon>
        <taxon>Methanobacteriota</taxon>
        <taxon>Stenosarchaea group</taxon>
        <taxon>Methanomicrobia</taxon>
        <taxon>Methanomicrobiales</taxon>
        <taxon>Methanomicrobiaceae</taxon>
        <taxon>Methanolacinia</taxon>
    </lineage>
</organism>
<proteinExistence type="predicted"/>
<dbReference type="PANTHER" id="PTHR36194:SF1">
    <property type="entry name" value="S-LAYER-LIKE PROTEIN"/>
    <property type="match status" value="1"/>
</dbReference>
<evidence type="ECO:0000313" key="4">
    <source>
        <dbReference type="Proteomes" id="UP000006565"/>
    </source>
</evidence>
<dbReference type="SUPFAM" id="SSF49452">
    <property type="entry name" value="Starch-binding domain-like"/>
    <property type="match status" value="1"/>
</dbReference>
<dbReference type="eggNOG" id="arCOG03264">
    <property type="taxonomic scope" value="Archaea"/>
</dbReference>
<protein>
    <submittedName>
        <fullName evidence="3">PEGA domain protein</fullName>
    </submittedName>
</protein>
<dbReference type="HOGENOM" id="CLU_031943_0_0_2"/>
<dbReference type="STRING" id="679926.Mpet_0037"/>
<dbReference type="GO" id="GO:0030246">
    <property type="term" value="F:carbohydrate binding"/>
    <property type="evidence" value="ECO:0007669"/>
    <property type="project" value="InterPro"/>
</dbReference>
<evidence type="ECO:0000256" key="1">
    <source>
        <dbReference type="SAM" id="Phobius"/>
    </source>
</evidence>
<feature type="domain" description="PEGA" evidence="2">
    <location>
        <begin position="285"/>
        <end position="352"/>
    </location>
</feature>
<feature type="domain" description="PEGA" evidence="2">
    <location>
        <begin position="61"/>
        <end position="128"/>
    </location>
</feature>
<dbReference type="Proteomes" id="UP000006565">
    <property type="component" value="Chromosome"/>
</dbReference>
<reference evidence="3 4" key="1">
    <citation type="journal article" date="2010" name="Stand. Genomic Sci.">
        <title>Complete genome sequence of Methanoplanus petrolearius type strain (SEBR 4847).</title>
        <authorList>
            <person name="Brambilla E."/>
            <person name="Djao O.D."/>
            <person name="Daligault H."/>
            <person name="Lapidus A."/>
            <person name="Lucas S."/>
            <person name="Hammon N."/>
            <person name="Nolan M."/>
            <person name="Tice H."/>
            <person name="Cheng J.F."/>
            <person name="Han C."/>
            <person name="Tapia R."/>
            <person name="Goodwin L."/>
            <person name="Pitluck S."/>
            <person name="Liolios K."/>
            <person name="Ivanova N."/>
            <person name="Mavromatis K."/>
            <person name="Mikhailova N."/>
            <person name="Pati A."/>
            <person name="Chen A."/>
            <person name="Palaniappan K."/>
            <person name="Land M."/>
            <person name="Hauser L."/>
            <person name="Chang Y.J."/>
            <person name="Jeffries C.D."/>
            <person name="Rohde M."/>
            <person name="Spring S."/>
            <person name="Sikorski J."/>
            <person name="Goker M."/>
            <person name="Woyke T."/>
            <person name="Bristow J."/>
            <person name="Eisen J.A."/>
            <person name="Markowitz V."/>
            <person name="Hugenholtz P."/>
            <person name="Kyrpides N.C."/>
            <person name="Klenk H.P."/>
        </authorList>
    </citation>
    <scope>NUCLEOTIDE SEQUENCE [LARGE SCALE GENOMIC DNA]</scope>
    <source>
        <strain evidence="4">DSM 11571 / OCM 486 / SEBR 4847</strain>
    </source>
</reference>
<name>E1RDD4_METP4</name>
<gene>
    <name evidence="3" type="ordered locus">Mpet_0037</name>
</gene>
<keyword evidence="1" id="KW-0812">Transmembrane</keyword>
<keyword evidence="1" id="KW-1133">Transmembrane helix</keyword>
<feature type="domain" description="PEGA" evidence="2">
    <location>
        <begin position="206"/>
        <end position="277"/>
    </location>
</feature>
<sequence length="385" mass="40106">MGLISGGSLTVEYKTDQTPYSTVRVSKSGYTTVTQSLPSPPGPSGTVDVYITLQAVSSSSGTLNIYSSPSGGSVYIDKVYKGTTPFSISLSPGTYGVQVDKSGYMTTSETVIISAGQTITRSYTLQQKTSYGSLLITSEPDNAYAYVDGTYAGMTAITVNNLLAGNHNVRLTAPGYNEWTATQYVKAGEVMTVHGTLTPSSSNNGYVRVISYPGEAEVYLDGAYMGKTNDEGVPGAYTLTVSPGTHKISVELTGYRDYDQTVTVSAGQTVTVDANLIQISQPVTGEISVSTTPSGANVYVDNQYEGITPLTIPGVNPGSRDVLLRLSGYEDAKDTVNVQPGGTSTIDVALTPAGSAKATPGFGFLAAISALGAAGLVVSRRRGRS</sequence>
<feature type="domain" description="PEGA" evidence="2">
    <location>
        <begin position="132"/>
        <end position="200"/>
    </location>
</feature>
<evidence type="ECO:0000313" key="3">
    <source>
        <dbReference type="EMBL" id="ADN34818.1"/>
    </source>
</evidence>
<accession>E1RDD4</accession>
<dbReference type="EMBL" id="CP002117">
    <property type="protein sequence ID" value="ADN34818.1"/>
    <property type="molecule type" value="Genomic_DNA"/>
</dbReference>
<dbReference type="Pfam" id="PF08308">
    <property type="entry name" value="PEGA"/>
    <property type="match status" value="4"/>
</dbReference>
<dbReference type="KEGG" id="mpi:Mpet_0037"/>
<keyword evidence="4" id="KW-1185">Reference proteome</keyword>
<feature type="transmembrane region" description="Helical" evidence="1">
    <location>
        <begin position="361"/>
        <end position="379"/>
    </location>
</feature>